<keyword evidence="1" id="KW-0812">Transmembrane</keyword>
<dbReference type="AlphaFoldDB" id="A0A7J0FGS5"/>
<sequence>MNNILLIRNPHGWFDIPSCGFIIDVCPFESRWTQAVSHKLSQVSPLDQVTYLLLQLETIFCVMAVILVKLIIFVLVSPEWVSLHLPRPFHELLILNFHKYLSNGGVEMRQHEFCLARSSYGASVVVSLSRIHLGPSRLRVALVIYPP</sequence>
<protein>
    <submittedName>
        <fullName evidence="2">Uncharacterized protein</fullName>
    </submittedName>
</protein>
<evidence type="ECO:0000256" key="1">
    <source>
        <dbReference type="SAM" id="Phobius"/>
    </source>
</evidence>
<gene>
    <name evidence="2" type="ORF">Acr_12g0001770</name>
</gene>
<keyword evidence="3" id="KW-1185">Reference proteome</keyword>
<organism evidence="2 3">
    <name type="scientific">Actinidia rufa</name>
    <dbReference type="NCBI Taxonomy" id="165716"/>
    <lineage>
        <taxon>Eukaryota</taxon>
        <taxon>Viridiplantae</taxon>
        <taxon>Streptophyta</taxon>
        <taxon>Embryophyta</taxon>
        <taxon>Tracheophyta</taxon>
        <taxon>Spermatophyta</taxon>
        <taxon>Magnoliopsida</taxon>
        <taxon>eudicotyledons</taxon>
        <taxon>Gunneridae</taxon>
        <taxon>Pentapetalae</taxon>
        <taxon>asterids</taxon>
        <taxon>Ericales</taxon>
        <taxon>Actinidiaceae</taxon>
        <taxon>Actinidia</taxon>
    </lineage>
</organism>
<feature type="transmembrane region" description="Helical" evidence="1">
    <location>
        <begin position="52"/>
        <end position="76"/>
    </location>
</feature>
<evidence type="ECO:0000313" key="3">
    <source>
        <dbReference type="Proteomes" id="UP000585474"/>
    </source>
</evidence>
<keyword evidence="1" id="KW-1133">Transmembrane helix</keyword>
<name>A0A7J0FGS5_9ERIC</name>
<keyword evidence="1" id="KW-0472">Membrane</keyword>
<comment type="caution">
    <text evidence="2">The sequence shown here is derived from an EMBL/GenBank/DDBJ whole genome shotgun (WGS) entry which is preliminary data.</text>
</comment>
<accession>A0A7J0FGS5</accession>
<dbReference type="EMBL" id="BJWL01000012">
    <property type="protein sequence ID" value="GFY97636.1"/>
    <property type="molecule type" value="Genomic_DNA"/>
</dbReference>
<evidence type="ECO:0000313" key="2">
    <source>
        <dbReference type="EMBL" id="GFY97636.1"/>
    </source>
</evidence>
<proteinExistence type="predicted"/>
<dbReference type="Proteomes" id="UP000585474">
    <property type="component" value="Unassembled WGS sequence"/>
</dbReference>
<reference evidence="2 3" key="1">
    <citation type="submission" date="2019-07" db="EMBL/GenBank/DDBJ databases">
        <title>De Novo Assembly of kiwifruit Actinidia rufa.</title>
        <authorList>
            <person name="Sugita-Konishi S."/>
            <person name="Sato K."/>
            <person name="Mori E."/>
            <person name="Abe Y."/>
            <person name="Kisaki G."/>
            <person name="Hamano K."/>
            <person name="Suezawa K."/>
            <person name="Otani M."/>
            <person name="Fukuda T."/>
            <person name="Manabe T."/>
            <person name="Gomi K."/>
            <person name="Tabuchi M."/>
            <person name="Akimitsu K."/>
            <person name="Kataoka I."/>
        </authorList>
    </citation>
    <scope>NUCLEOTIDE SEQUENCE [LARGE SCALE GENOMIC DNA]</scope>
    <source>
        <strain evidence="3">cv. Fuchu</strain>
    </source>
</reference>